<protein>
    <recommendedName>
        <fullName evidence="4">Prolamin-like domain-containing protein</fullName>
    </recommendedName>
</protein>
<proteinExistence type="predicted"/>
<evidence type="ECO:0000313" key="3">
    <source>
        <dbReference type="Proteomes" id="UP000250321"/>
    </source>
</evidence>
<keyword evidence="3" id="KW-1185">Reference proteome</keyword>
<dbReference type="AlphaFoldDB" id="A0A315ASW4"/>
<feature type="signal peptide" evidence="1">
    <location>
        <begin position="1"/>
        <end position="28"/>
    </location>
</feature>
<evidence type="ECO:0000256" key="1">
    <source>
        <dbReference type="SAM" id="SignalP"/>
    </source>
</evidence>
<evidence type="ECO:0000313" key="2">
    <source>
        <dbReference type="EMBL" id="PQQ17356.1"/>
    </source>
</evidence>
<dbReference type="EMBL" id="PJQY01000153">
    <property type="protein sequence ID" value="PQQ17356.1"/>
    <property type="molecule type" value="Genomic_DNA"/>
</dbReference>
<reference evidence="2 3" key="1">
    <citation type="submission" date="2018-02" db="EMBL/GenBank/DDBJ databases">
        <title>Draft genome of wild Prunus yedoensis var. nudiflora.</title>
        <authorList>
            <person name="Baek S."/>
            <person name="Kim J.-H."/>
            <person name="Choi K."/>
            <person name="Kim G.-B."/>
            <person name="Cho A."/>
            <person name="Jang H."/>
            <person name="Shin C.-H."/>
            <person name="Yu H.-J."/>
            <person name="Mun J.-H."/>
        </authorList>
    </citation>
    <scope>NUCLEOTIDE SEQUENCE [LARGE SCALE GENOMIC DNA]</scope>
    <source>
        <strain evidence="3">cv. Jeju island</strain>
        <tissue evidence="2">Leaf</tissue>
    </source>
</reference>
<feature type="chain" id="PRO_5016267957" description="Prolamin-like domain-containing protein" evidence="1">
    <location>
        <begin position="29"/>
        <end position="144"/>
    </location>
</feature>
<name>A0A315ASW4_PRUYE</name>
<keyword evidence="1" id="KW-0732">Signal</keyword>
<evidence type="ECO:0008006" key="4">
    <source>
        <dbReference type="Google" id="ProtNLM"/>
    </source>
</evidence>
<organism evidence="2 3">
    <name type="scientific">Prunus yedoensis var. nudiflora</name>
    <dbReference type="NCBI Taxonomy" id="2094558"/>
    <lineage>
        <taxon>Eukaryota</taxon>
        <taxon>Viridiplantae</taxon>
        <taxon>Streptophyta</taxon>
        <taxon>Embryophyta</taxon>
        <taxon>Tracheophyta</taxon>
        <taxon>Spermatophyta</taxon>
        <taxon>Magnoliopsida</taxon>
        <taxon>eudicotyledons</taxon>
        <taxon>Gunneridae</taxon>
        <taxon>Pentapetalae</taxon>
        <taxon>rosids</taxon>
        <taxon>fabids</taxon>
        <taxon>Rosales</taxon>
        <taxon>Rosaceae</taxon>
        <taxon>Amygdaloideae</taxon>
        <taxon>Amygdaleae</taxon>
        <taxon>Prunus</taxon>
    </lineage>
</organism>
<accession>A0A315ASW4</accession>
<dbReference type="Proteomes" id="UP000250321">
    <property type="component" value="Unassembled WGS sequence"/>
</dbReference>
<sequence length="144" mass="15470">MASLDNTILVLVIGTIMIIRSSSPPAAAEVAAPASTSTTVSLSECRKRIHNNCGNIMHNNVLYGDDFDQEMICCIELSQMGDACQNLVDAALAQAPPQVNKSWHGVLVEPSGRFVIIGLKLFQHGRVIIGLSKTTPKRALNTIN</sequence>
<comment type="caution">
    <text evidence="2">The sequence shown here is derived from an EMBL/GenBank/DDBJ whole genome shotgun (WGS) entry which is preliminary data.</text>
</comment>
<gene>
    <name evidence="2" type="ORF">Pyn_06688</name>
</gene>